<evidence type="ECO:0000259" key="1">
    <source>
        <dbReference type="Pfam" id="PF13586"/>
    </source>
</evidence>
<proteinExistence type="predicted"/>
<dbReference type="Pfam" id="PF13586">
    <property type="entry name" value="DDE_Tnp_1_2"/>
    <property type="match status" value="1"/>
</dbReference>
<evidence type="ECO:0000313" key="2">
    <source>
        <dbReference type="EMBL" id="MBD9356688.1"/>
    </source>
</evidence>
<dbReference type="RefSeq" id="WP_192375016.1">
    <property type="nucleotide sequence ID" value="NZ_CAJHIV010000001.1"/>
</dbReference>
<sequence length="58" mass="6626">MLADPIYGTRANRDYLKQRGIRFAGKPLGHPKQETEANRELNQRARCNLSRSLVLTLS</sequence>
<protein>
    <submittedName>
        <fullName evidence="2">Transposase</fullName>
    </submittedName>
</protein>
<name>A0ABR9D0N2_9GAMM</name>
<reference evidence="2 3" key="1">
    <citation type="submission" date="2020-09" db="EMBL/GenBank/DDBJ databases">
        <title>Methylomonas albis sp. nov. and Methylomonas fluvii sp. nov.: Two cold-adapted methanotrophs from the River Elbe and an amended description of Methylovulum psychrotolerans strain Eb1.</title>
        <authorList>
            <person name="Bussmann I.K."/>
            <person name="Klings K.-W."/>
            <person name="Warnstedt J."/>
            <person name="Hoppert M."/>
            <person name="Saborowski A."/>
            <person name="Horn F."/>
            <person name="Liebner S."/>
        </authorList>
    </citation>
    <scope>NUCLEOTIDE SEQUENCE [LARGE SCALE GENOMIC DNA]</scope>
    <source>
        <strain evidence="2 3">EbA</strain>
    </source>
</reference>
<accession>A0ABR9D0N2</accession>
<gene>
    <name evidence="2" type="ORF">IE877_12485</name>
</gene>
<dbReference type="EMBL" id="JACXSS010000001">
    <property type="protein sequence ID" value="MBD9356688.1"/>
    <property type="molecule type" value="Genomic_DNA"/>
</dbReference>
<organism evidence="2 3">
    <name type="scientific">Methylomonas albis</name>
    <dbReference type="NCBI Taxonomy" id="1854563"/>
    <lineage>
        <taxon>Bacteria</taxon>
        <taxon>Pseudomonadati</taxon>
        <taxon>Pseudomonadota</taxon>
        <taxon>Gammaproteobacteria</taxon>
        <taxon>Methylococcales</taxon>
        <taxon>Methylococcaceae</taxon>
        <taxon>Methylomonas</taxon>
    </lineage>
</organism>
<evidence type="ECO:0000313" key="3">
    <source>
        <dbReference type="Proteomes" id="UP000652176"/>
    </source>
</evidence>
<feature type="domain" description="Transposase DDE" evidence="1">
    <location>
        <begin position="1"/>
        <end position="42"/>
    </location>
</feature>
<dbReference type="Proteomes" id="UP000652176">
    <property type="component" value="Unassembled WGS sequence"/>
</dbReference>
<comment type="caution">
    <text evidence="2">The sequence shown here is derived from an EMBL/GenBank/DDBJ whole genome shotgun (WGS) entry which is preliminary data.</text>
</comment>
<keyword evidence="3" id="KW-1185">Reference proteome</keyword>
<dbReference type="InterPro" id="IPR025668">
    <property type="entry name" value="Tnp_DDE_dom"/>
</dbReference>